<dbReference type="Pfam" id="PF04893">
    <property type="entry name" value="Yip1"/>
    <property type="match status" value="1"/>
</dbReference>
<keyword evidence="3 5" id="KW-1133">Transmembrane helix</keyword>
<feature type="transmembrane region" description="Helical" evidence="5">
    <location>
        <begin position="123"/>
        <end position="147"/>
    </location>
</feature>
<evidence type="ECO:0000313" key="8">
    <source>
        <dbReference type="Proteomes" id="UP000588068"/>
    </source>
</evidence>
<keyword evidence="8" id="KW-1185">Reference proteome</keyword>
<name>A0A841HVH0_9GAMM</name>
<keyword evidence="4 5" id="KW-0472">Membrane</keyword>
<evidence type="ECO:0000256" key="3">
    <source>
        <dbReference type="ARBA" id="ARBA00022989"/>
    </source>
</evidence>
<comment type="subcellular location">
    <subcellularLocation>
        <location evidence="1">Membrane</location>
        <topology evidence="1">Multi-pass membrane protein</topology>
    </subcellularLocation>
</comment>
<comment type="caution">
    <text evidence="7">The sequence shown here is derived from an EMBL/GenBank/DDBJ whole genome shotgun (WGS) entry which is preliminary data.</text>
</comment>
<sequence length="231" mass="26180">MTNMELAIALITSPSAAFADLKEKPKFWFPLLAVLISTVAVLIWYYSFVDFDWLVDRMMSADTRTQQMPEEQRNQAMAMMKPGFLMWSSVISVIIFVTAARALEALYFSLSGNITNVRHSYKQWFALSCWTSLPHIIGTLGMVAFLLTSSTNQVSNEELQLLSLNELIFHVPLGGKGYVLLSSLTIIHPWVWWLTVVGVRVWTQRSWLFSTVFGLLPSIVVYGVWALIAFS</sequence>
<evidence type="ECO:0000313" key="7">
    <source>
        <dbReference type="EMBL" id="MBB6095928.1"/>
    </source>
</evidence>
<keyword evidence="2 5" id="KW-0812">Transmembrane</keyword>
<dbReference type="RefSeq" id="WP_184335314.1">
    <property type="nucleotide sequence ID" value="NZ_JACHHZ010000006.1"/>
</dbReference>
<evidence type="ECO:0000256" key="4">
    <source>
        <dbReference type="ARBA" id="ARBA00023136"/>
    </source>
</evidence>
<evidence type="ECO:0000256" key="1">
    <source>
        <dbReference type="ARBA" id="ARBA00004141"/>
    </source>
</evidence>
<evidence type="ECO:0000256" key="2">
    <source>
        <dbReference type="ARBA" id="ARBA00022692"/>
    </source>
</evidence>
<feature type="transmembrane region" description="Helical" evidence="5">
    <location>
        <begin position="29"/>
        <end position="49"/>
    </location>
</feature>
<evidence type="ECO:0000256" key="5">
    <source>
        <dbReference type="SAM" id="Phobius"/>
    </source>
</evidence>
<organism evidence="7 8">
    <name type="scientific">Povalibacter uvarum</name>
    <dbReference type="NCBI Taxonomy" id="732238"/>
    <lineage>
        <taxon>Bacteria</taxon>
        <taxon>Pseudomonadati</taxon>
        <taxon>Pseudomonadota</taxon>
        <taxon>Gammaproteobacteria</taxon>
        <taxon>Steroidobacterales</taxon>
        <taxon>Steroidobacteraceae</taxon>
        <taxon>Povalibacter</taxon>
    </lineage>
</organism>
<protein>
    <recommendedName>
        <fullName evidence="6">Yip1 domain-containing protein</fullName>
    </recommendedName>
</protein>
<accession>A0A841HVH0</accession>
<dbReference type="InterPro" id="IPR006977">
    <property type="entry name" value="Yip1_dom"/>
</dbReference>
<dbReference type="AlphaFoldDB" id="A0A841HVH0"/>
<reference evidence="7 8" key="1">
    <citation type="submission" date="2020-08" db="EMBL/GenBank/DDBJ databases">
        <title>Genomic Encyclopedia of Type Strains, Phase IV (KMG-IV): sequencing the most valuable type-strain genomes for metagenomic binning, comparative biology and taxonomic classification.</title>
        <authorList>
            <person name="Goeker M."/>
        </authorList>
    </citation>
    <scope>NUCLEOTIDE SEQUENCE [LARGE SCALE GENOMIC DNA]</scope>
    <source>
        <strain evidence="7 8">DSM 26723</strain>
    </source>
</reference>
<feature type="domain" description="Yip1" evidence="6">
    <location>
        <begin position="9"/>
        <end position="228"/>
    </location>
</feature>
<proteinExistence type="predicted"/>
<dbReference type="EMBL" id="JACHHZ010000006">
    <property type="protein sequence ID" value="MBB6095928.1"/>
    <property type="molecule type" value="Genomic_DNA"/>
</dbReference>
<evidence type="ECO:0000259" key="6">
    <source>
        <dbReference type="Pfam" id="PF04893"/>
    </source>
</evidence>
<dbReference type="GO" id="GO:0016020">
    <property type="term" value="C:membrane"/>
    <property type="evidence" value="ECO:0007669"/>
    <property type="project" value="UniProtKB-SubCell"/>
</dbReference>
<dbReference type="Proteomes" id="UP000588068">
    <property type="component" value="Unassembled WGS sequence"/>
</dbReference>
<feature type="transmembrane region" description="Helical" evidence="5">
    <location>
        <begin position="84"/>
        <end position="103"/>
    </location>
</feature>
<feature type="transmembrane region" description="Helical" evidence="5">
    <location>
        <begin position="207"/>
        <end position="230"/>
    </location>
</feature>
<gene>
    <name evidence="7" type="ORF">HNQ60_004819</name>
</gene>